<dbReference type="PANTHER" id="PTHR31234">
    <property type="entry name" value="LATE EMBRYOGENESIS ABUNDANT (LEA) HYDROXYPROLINE-RICH GLYCOPROTEIN FAMILY"/>
    <property type="match status" value="1"/>
</dbReference>
<evidence type="ECO:0000256" key="2">
    <source>
        <dbReference type="ARBA" id="ARBA00023136"/>
    </source>
</evidence>
<sequence>MSQILEFNPHFHPQPKLHHDPHSQKPPRLERPKQQQPRYNLNPHQEQHDPRHGQPRQPHYDQNLHQEQHDPRHGQPQQPHYDQNPHQQQHDPLHGHPRQPHYDQNPHQQHEPRHGRHGPKVPQPQTTKPLSWSVAIACAILLFLIILIGLIVLIIYLVFRPKSPSFGISNASLNNAYIDTGSTLNADLTILANFTNPNKKVKVSFSYIVIGLYYENTLIARSSIEPFSARRAEVSLQDIHMVTSEVRIPVKDIQMLMKQMGGNAVKFEIRGLFRTRSKLGSLLRYSYWLHSRCDIVMTNPPSGVLLSSKCKTKR</sequence>
<gene>
    <name evidence="5" type="ORF">GIB67_030975</name>
</gene>
<comment type="caution">
    <text evidence="5">The sequence shown here is derived from an EMBL/GenBank/DDBJ whole genome shotgun (WGS) entry which is preliminary data.</text>
</comment>
<evidence type="ECO:0000313" key="5">
    <source>
        <dbReference type="EMBL" id="KAF6137211.1"/>
    </source>
</evidence>
<feature type="compositionally biased region" description="Polar residues" evidence="3">
    <location>
        <begin position="75"/>
        <end position="87"/>
    </location>
</feature>
<keyword evidence="6" id="KW-1185">Reference proteome</keyword>
<keyword evidence="4" id="KW-0812">Transmembrane</keyword>
<protein>
    <recommendedName>
        <fullName evidence="7">Late embryogenesis abundant protein LEA-2 subgroup domain-containing protein</fullName>
    </recommendedName>
</protein>
<comment type="subcellular location">
    <subcellularLocation>
        <location evidence="1">Membrane</location>
    </subcellularLocation>
</comment>
<proteinExistence type="predicted"/>
<reference evidence="5 6" key="1">
    <citation type="journal article" date="2020" name="IScience">
        <title>Genome Sequencing of the Endangered Kingdonia uniflora (Circaeasteraceae, Ranunculales) Reveals Potential Mechanisms of Evolutionary Specialization.</title>
        <authorList>
            <person name="Sun Y."/>
            <person name="Deng T."/>
            <person name="Zhang A."/>
            <person name="Moore M.J."/>
            <person name="Landis J.B."/>
            <person name="Lin N."/>
            <person name="Zhang H."/>
            <person name="Zhang X."/>
            <person name="Huang J."/>
            <person name="Zhang X."/>
            <person name="Sun H."/>
            <person name="Wang H."/>
        </authorList>
    </citation>
    <scope>NUCLEOTIDE SEQUENCE [LARGE SCALE GENOMIC DNA]</scope>
    <source>
        <strain evidence="5">TB1705</strain>
        <tissue evidence="5">Leaf</tissue>
    </source>
</reference>
<feature type="region of interest" description="Disordered" evidence="3">
    <location>
        <begin position="1"/>
        <end position="126"/>
    </location>
</feature>
<dbReference type="AlphaFoldDB" id="A0A7J7L3K3"/>
<evidence type="ECO:0000256" key="4">
    <source>
        <dbReference type="SAM" id="Phobius"/>
    </source>
</evidence>
<dbReference type="EMBL" id="JACGCM010002660">
    <property type="protein sequence ID" value="KAF6137211.1"/>
    <property type="molecule type" value="Genomic_DNA"/>
</dbReference>
<feature type="compositionally biased region" description="Basic and acidic residues" evidence="3">
    <location>
        <begin position="45"/>
        <end position="73"/>
    </location>
</feature>
<dbReference type="OrthoDB" id="1924574at2759"/>
<dbReference type="InterPro" id="IPR044839">
    <property type="entry name" value="NDR1-like"/>
</dbReference>
<accession>A0A7J7L3K3</accession>
<evidence type="ECO:0000256" key="1">
    <source>
        <dbReference type="ARBA" id="ARBA00004370"/>
    </source>
</evidence>
<feature type="compositionally biased region" description="Polar residues" evidence="3">
    <location>
        <begin position="34"/>
        <end position="44"/>
    </location>
</feature>
<evidence type="ECO:0008006" key="7">
    <source>
        <dbReference type="Google" id="ProtNLM"/>
    </source>
</evidence>
<keyword evidence="2 4" id="KW-0472">Membrane</keyword>
<dbReference type="Proteomes" id="UP000541444">
    <property type="component" value="Unassembled WGS sequence"/>
</dbReference>
<feature type="compositionally biased region" description="Basic and acidic residues" evidence="3">
    <location>
        <begin position="17"/>
        <end position="33"/>
    </location>
</feature>
<keyword evidence="4" id="KW-1133">Transmembrane helix</keyword>
<dbReference type="PANTHER" id="PTHR31234:SF42">
    <property type="entry name" value="LATE EMBRYOGENESIS ABUNDANT (LEA) HYDROXYPROLINE-RICH GLYCOPROTEIN FAMILY"/>
    <property type="match status" value="1"/>
</dbReference>
<organism evidence="5 6">
    <name type="scientific">Kingdonia uniflora</name>
    <dbReference type="NCBI Taxonomy" id="39325"/>
    <lineage>
        <taxon>Eukaryota</taxon>
        <taxon>Viridiplantae</taxon>
        <taxon>Streptophyta</taxon>
        <taxon>Embryophyta</taxon>
        <taxon>Tracheophyta</taxon>
        <taxon>Spermatophyta</taxon>
        <taxon>Magnoliopsida</taxon>
        <taxon>Ranunculales</taxon>
        <taxon>Circaeasteraceae</taxon>
        <taxon>Kingdonia</taxon>
    </lineage>
</organism>
<name>A0A7J7L3K3_9MAGN</name>
<dbReference type="GO" id="GO:0005886">
    <property type="term" value="C:plasma membrane"/>
    <property type="evidence" value="ECO:0007669"/>
    <property type="project" value="TreeGrafter"/>
</dbReference>
<feature type="transmembrane region" description="Helical" evidence="4">
    <location>
        <begin position="130"/>
        <end position="159"/>
    </location>
</feature>
<evidence type="ECO:0000256" key="3">
    <source>
        <dbReference type="SAM" id="MobiDB-lite"/>
    </source>
</evidence>
<dbReference type="GO" id="GO:0098542">
    <property type="term" value="P:defense response to other organism"/>
    <property type="evidence" value="ECO:0007669"/>
    <property type="project" value="InterPro"/>
</dbReference>
<evidence type="ECO:0000313" key="6">
    <source>
        <dbReference type="Proteomes" id="UP000541444"/>
    </source>
</evidence>